<organism evidence="1">
    <name type="scientific">Eutreptiella gymnastica</name>
    <dbReference type="NCBI Taxonomy" id="73025"/>
    <lineage>
        <taxon>Eukaryota</taxon>
        <taxon>Discoba</taxon>
        <taxon>Euglenozoa</taxon>
        <taxon>Euglenida</taxon>
        <taxon>Spirocuta</taxon>
        <taxon>Euglenophyceae</taxon>
        <taxon>Eutreptiales</taxon>
        <taxon>Eutreptiaceae</taxon>
        <taxon>Eutreptiella</taxon>
    </lineage>
</organism>
<dbReference type="EMBL" id="HBGA01051676">
    <property type="protein sequence ID" value="CAD9007928.1"/>
    <property type="molecule type" value="Transcribed_RNA"/>
</dbReference>
<evidence type="ECO:0000313" key="1">
    <source>
        <dbReference type="EMBL" id="CAD9007928.1"/>
    </source>
</evidence>
<protein>
    <submittedName>
        <fullName evidence="1">Uncharacterized protein</fullName>
    </submittedName>
</protein>
<sequence>MPANGTLMLPSKLQRKHITDPTFVMQTEVAMIPPMGQWREEGGREPTVRAYTWRDTTGLVVVRQVDQQPIGIADGPRYSLSRQHGKKSNDWVLHGRTEGLSTCLNPSPPLSVV</sequence>
<dbReference type="AlphaFoldDB" id="A0A7S1IC69"/>
<name>A0A7S1IC69_9EUGL</name>
<proteinExistence type="predicted"/>
<reference evidence="1" key="1">
    <citation type="submission" date="2021-01" db="EMBL/GenBank/DDBJ databases">
        <authorList>
            <person name="Corre E."/>
            <person name="Pelletier E."/>
            <person name="Niang G."/>
            <person name="Scheremetjew M."/>
            <person name="Finn R."/>
            <person name="Kale V."/>
            <person name="Holt S."/>
            <person name="Cochrane G."/>
            <person name="Meng A."/>
            <person name="Brown T."/>
            <person name="Cohen L."/>
        </authorList>
    </citation>
    <scope>NUCLEOTIDE SEQUENCE</scope>
    <source>
        <strain evidence="1">NIES-381</strain>
    </source>
</reference>
<gene>
    <name evidence="1" type="ORF">EGYM00392_LOCUS19022</name>
</gene>
<accession>A0A7S1IC69</accession>